<feature type="region of interest" description="Disordered" evidence="1">
    <location>
        <begin position="140"/>
        <end position="174"/>
    </location>
</feature>
<accession>A0A8J5CPW9</accession>
<feature type="compositionally biased region" description="Basic residues" evidence="1">
    <location>
        <begin position="147"/>
        <end position="163"/>
    </location>
</feature>
<feature type="chain" id="PRO_5035217798" evidence="2">
    <location>
        <begin position="24"/>
        <end position="174"/>
    </location>
</feature>
<evidence type="ECO:0000313" key="3">
    <source>
        <dbReference type="EMBL" id="KAG0728328.1"/>
    </source>
</evidence>
<dbReference type="AlphaFoldDB" id="A0A8J5CPW9"/>
<dbReference type="Proteomes" id="UP000770661">
    <property type="component" value="Unassembled WGS sequence"/>
</dbReference>
<keyword evidence="2" id="KW-0732">Signal</keyword>
<proteinExistence type="predicted"/>
<evidence type="ECO:0000256" key="2">
    <source>
        <dbReference type="SAM" id="SignalP"/>
    </source>
</evidence>
<sequence>MAVSDVNIIHLLLLLSTVKRLISQIPLARAAAAGNLGHLSDVSHTWRGVTFGMVPHHPTSPTTHPTSRDILERCVRGLTQNANESFNSKIWSRARKAKFAGFKRLSFVAESAILNHNFGYQEASLMKSFKVNSKTLRKFFSQQDKERRRHSKGKLQPKAKKREQKIGDYAPSDF</sequence>
<name>A0A8J5CPW9_CHIOP</name>
<dbReference type="EMBL" id="JACEEZ010002307">
    <property type="protein sequence ID" value="KAG0728328.1"/>
    <property type="molecule type" value="Genomic_DNA"/>
</dbReference>
<evidence type="ECO:0000313" key="4">
    <source>
        <dbReference type="Proteomes" id="UP000770661"/>
    </source>
</evidence>
<evidence type="ECO:0000256" key="1">
    <source>
        <dbReference type="SAM" id="MobiDB-lite"/>
    </source>
</evidence>
<comment type="caution">
    <text evidence="3">The sequence shown here is derived from an EMBL/GenBank/DDBJ whole genome shotgun (WGS) entry which is preliminary data.</text>
</comment>
<dbReference type="OrthoDB" id="10037961at2759"/>
<protein>
    <submittedName>
        <fullName evidence="3">Uncharacterized protein</fullName>
    </submittedName>
</protein>
<keyword evidence="4" id="KW-1185">Reference proteome</keyword>
<reference evidence="3" key="1">
    <citation type="submission" date="2020-07" db="EMBL/GenBank/DDBJ databases">
        <title>The High-quality genome of the commercially important snow crab, Chionoecetes opilio.</title>
        <authorList>
            <person name="Jeong J.-H."/>
            <person name="Ryu S."/>
        </authorList>
    </citation>
    <scope>NUCLEOTIDE SEQUENCE</scope>
    <source>
        <strain evidence="3">MADBK_172401_WGS</strain>
        <tissue evidence="3">Digestive gland</tissue>
    </source>
</reference>
<feature type="signal peptide" evidence="2">
    <location>
        <begin position="1"/>
        <end position="23"/>
    </location>
</feature>
<gene>
    <name evidence="3" type="ORF">GWK47_032712</name>
</gene>
<organism evidence="3 4">
    <name type="scientific">Chionoecetes opilio</name>
    <name type="common">Atlantic snow crab</name>
    <name type="synonym">Cancer opilio</name>
    <dbReference type="NCBI Taxonomy" id="41210"/>
    <lineage>
        <taxon>Eukaryota</taxon>
        <taxon>Metazoa</taxon>
        <taxon>Ecdysozoa</taxon>
        <taxon>Arthropoda</taxon>
        <taxon>Crustacea</taxon>
        <taxon>Multicrustacea</taxon>
        <taxon>Malacostraca</taxon>
        <taxon>Eumalacostraca</taxon>
        <taxon>Eucarida</taxon>
        <taxon>Decapoda</taxon>
        <taxon>Pleocyemata</taxon>
        <taxon>Brachyura</taxon>
        <taxon>Eubrachyura</taxon>
        <taxon>Majoidea</taxon>
        <taxon>Majidae</taxon>
        <taxon>Chionoecetes</taxon>
    </lineage>
</organism>